<evidence type="ECO:0000256" key="2">
    <source>
        <dbReference type="ARBA" id="ARBA00005080"/>
    </source>
</evidence>
<dbReference type="InterPro" id="IPR020602">
    <property type="entry name" value="GTP_CycHdrlase_I_dom"/>
</dbReference>
<feature type="domain" description="GTP cyclohydrolase I" evidence="5">
    <location>
        <begin position="2"/>
        <end position="172"/>
    </location>
</feature>
<evidence type="ECO:0000256" key="4">
    <source>
        <dbReference type="ARBA" id="ARBA00022801"/>
    </source>
</evidence>
<dbReference type="AlphaFoldDB" id="X1FTC7"/>
<dbReference type="GO" id="GO:0008270">
    <property type="term" value="F:zinc ion binding"/>
    <property type="evidence" value="ECO:0007669"/>
    <property type="project" value="TreeGrafter"/>
</dbReference>
<dbReference type="NCBIfam" id="TIGR00063">
    <property type="entry name" value="folE"/>
    <property type="match status" value="1"/>
</dbReference>
<dbReference type="Gene3D" id="1.10.286.10">
    <property type="match status" value="1"/>
</dbReference>
<comment type="catalytic activity">
    <reaction evidence="1">
        <text>GTP + H2O = 7,8-dihydroneopterin 3'-triphosphate + formate + H(+)</text>
        <dbReference type="Rhea" id="RHEA:17473"/>
        <dbReference type="ChEBI" id="CHEBI:15377"/>
        <dbReference type="ChEBI" id="CHEBI:15378"/>
        <dbReference type="ChEBI" id="CHEBI:15740"/>
        <dbReference type="ChEBI" id="CHEBI:37565"/>
        <dbReference type="ChEBI" id="CHEBI:58462"/>
        <dbReference type="EC" id="3.5.4.16"/>
    </reaction>
</comment>
<dbReference type="EMBL" id="BARU01021631">
    <property type="protein sequence ID" value="GAH48252.1"/>
    <property type="molecule type" value="Genomic_DNA"/>
</dbReference>
<evidence type="ECO:0000256" key="3">
    <source>
        <dbReference type="ARBA" id="ARBA00012715"/>
    </source>
</evidence>
<dbReference type="HAMAP" id="MF_00223">
    <property type="entry name" value="FolE"/>
    <property type="match status" value="1"/>
</dbReference>
<dbReference type="NCBIfam" id="NF006826">
    <property type="entry name" value="PRK09347.1-3"/>
    <property type="match status" value="1"/>
</dbReference>
<gene>
    <name evidence="6" type="ORF">S03H2_35378</name>
</gene>
<feature type="non-terminal residue" evidence="6">
    <location>
        <position position="1"/>
    </location>
</feature>
<protein>
    <recommendedName>
        <fullName evidence="3">GTP cyclohydrolase I</fullName>
        <ecNumber evidence="3">3.5.4.16</ecNumber>
    </recommendedName>
</protein>
<dbReference type="InterPro" id="IPR001474">
    <property type="entry name" value="GTP_CycHdrlase_I"/>
</dbReference>
<dbReference type="GO" id="GO:0005737">
    <property type="term" value="C:cytoplasm"/>
    <property type="evidence" value="ECO:0007669"/>
    <property type="project" value="TreeGrafter"/>
</dbReference>
<dbReference type="EC" id="3.5.4.16" evidence="3"/>
<keyword evidence="4" id="KW-0378">Hydrolase</keyword>
<evidence type="ECO:0000259" key="5">
    <source>
        <dbReference type="Pfam" id="PF01227"/>
    </source>
</evidence>
<dbReference type="SUPFAM" id="SSF55620">
    <property type="entry name" value="Tetrahydrobiopterin biosynthesis enzymes-like"/>
    <property type="match status" value="1"/>
</dbReference>
<dbReference type="GO" id="GO:0046654">
    <property type="term" value="P:tetrahydrofolate biosynthetic process"/>
    <property type="evidence" value="ECO:0007669"/>
    <property type="project" value="InterPro"/>
</dbReference>
<proteinExistence type="inferred from homology"/>
<dbReference type="UniPathway" id="UPA00848">
    <property type="reaction ID" value="UER00151"/>
</dbReference>
<reference evidence="6" key="1">
    <citation type="journal article" date="2014" name="Front. Microbiol.">
        <title>High frequency of phylogenetically diverse reductive dehalogenase-homologous genes in deep subseafloor sedimentary metagenomes.</title>
        <authorList>
            <person name="Kawai M."/>
            <person name="Futagami T."/>
            <person name="Toyoda A."/>
            <person name="Takaki Y."/>
            <person name="Nishi S."/>
            <person name="Hori S."/>
            <person name="Arai W."/>
            <person name="Tsubouchi T."/>
            <person name="Morono Y."/>
            <person name="Uchiyama I."/>
            <person name="Ito T."/>
            <person name="Fujiyama A."/>
            <person name="Inagaki F."/>
            <person name="Takami H."/>
        </authorList>
    </citation>
    <scope>NUCLEOTIDE SEQUENCE</scope>
    <source>
        <strain evidence="6">Expedition CK06-06</strain>
    </source>
</reference>
<dbReference type="Pfam" id="PF01227">
    <property type="entry name" value="GTP_cyclohydroI"/>
    <property type="match status" value="1"/>
</dbReference>
<evidence type="ECO:0000256" key="1">
    <source>
        <dbReference type="ARBA" id="ARBA00001052"/>
    </source>
</evidence>
<name>X1FTC7_9ZZZZ</name>
<dbReference type="GO" id="GO:0003934">
    <property type="term" value="F:GTP cyclohydrolase I activity"/>
    <property type="evidence" value="ECO:0007669"/>
    <property type="project" value="UniProtKB-EC"/>
</dbReference>
<dbReference type="PANTHER" id="PTHR11109:SF7">
    <property type="entry name" value="GTP CYCLOHYDROLASE 1"/>
    <property type="match status" value="1"/>
</dbReference>
<dbReference type="GO" id="GO:0005525">
    <property type="term" value="F:GTP binding"/>
    <property type="evidence" value="ECO:0007669"/>
    <property type="project" value="TreeGrafter"/>
</dbReference>
<dbReference type="InterPro" id="IPR043134">
    <property type="entry name" value="GTP-CH-I_N"/>
</dbReference>
<dbReference type="NCBIfam" id="NF006825">
    <property type="entry name" value="PRK09347.1-2"/>
    <property type="match status" value="1"/>
</dbReference>
<dbReference type="FunFam" id="3.30.1130.10:FF:000001">
    <property type="entry name" value="GTP cyclohydrolase 1"/>
    <property type="match status" value="1"/>
</dbReference>
<dbReference type="Gene3D" id="3.30.1130.10">
    <property type="match status" value="1"/>
</dbReference>
<dbReference type="PANTHER" id="PTHR11109">
    <property type="entry name" value="GTP CYCLOHYDROLASE I"/>
    <property type="match status" value="1"/>
</dbReference>
<dbReference type="PROSITE" id="PS00860">
    <property type="entry name" value="GTP_CYCLOHYDROL_1_2"/>
    <property type="match status" value="1"/>
</dbReference>
<accession>X1FTC7</accession>
<organism evidence="6">
    <name type="scientific">marine sediment metagenome</name>
    <dbReference type="NCBI Taxonomy" id="412755"/>
    <lineage>
        <taxon>unclassified sequences</taxon>
        <taxon>metagenomes</taxon>
        <taxon>ecological metagenomes</taxon>
    </lineage>
</organism>
<dbReference type="PROSITE" id="PS00859">
    <property type="entry name" value="GTP_CYCLOHYDROL_1_1"/>
    <property type="match status" value="1"/>
</dbReference>
<dbReference type="InterPro" id="IPR043133">
    <property type="entry name" value="GTP-CH-I_C/QueF"/>
</dbReference>
<comment type="pathway">
    <text evidence="2">Cofactor biosynthesis; 7,8-dihydroneopterin triphosphate biosynthesis; 7,8-dihydroneopterin triphosphate from GTP: step 1/1.</text>
</comment>
<dbReference type="InterPro" id="IPR018234">
    <property type="entry name" value="GTP_CycHdrlase_I_CS"/>
</dbReference>
<sequence>TEILSAVGEETEREGLKGTPGRVARMYAELLAGMREDPKKHLRSVFTENYDEIVLLRDIPFYSICEHHLMPFIGSAHVAYLPTGTVLGVSKLARIVDCFARRLQTQERLTYQIADFIMNSLKPQGVAVVLEASHSCMTIRGIKKPGSIMVTSALRGIFKRDPKSRNEVLSLMYTGNK</sequence>
<dbReference type="GO" id="GO:0006729">
    <property type="term" value="P:tetrahydrobiopterin biosynthetic process"/>
    <property type="evidence" value="ECO:0007669"/>
    <property type="project" value="TreeGrafter"/>
</dbReference>
<comment type="caution">
    <text evidence="6">The sequence shown here is derived from an EMBL/GenBank/DDBJ whole genome shotgun (WGS) entry which is preliminary data.</text>
</comment>
<evidence type="ECO:0000313" key="6">
    <source>
        <dbReference type="EMBL" id="GAH48252.1"/>
    </source>
</evidence>